<organism evidence="1 2">
    <name type="scientific">Ditylenchus destructor</name>
    <dbReference type="NCBI Taxonomy" id="166010"/>
    <lineage>
        <taxon>Eukaryota</taxon>
        <taxon>Metazoa</taxon>
        <taxon>Ecdysozoa</taxon>
        <taxon>Nematoda</taxon>
        <taxon>Chromadorea</taxon>
        <taxon>Rhabditida</taxon>
        <taxon>Tylenchina</taxon>
        <taxon>Tylenchomorpha</taxon>
        <taxon>Sphaerularioidea</taxon>
        <taxon>Anguinidae</taxon>
        <taxon>Anguininae</taxon>
        <taxon>Ditylenchus</taxon>
    </lineage>
</organism>
<protein>
    <submittedName>
        <fullName evidence="1">Enoyl-(Acyl carrier protein) reductase domain-containing protein</fullName>
    </submittedName>
</protein>
<dbReference type="EMBL" id="JAKKPZ010000025">
    <property type="protein sequence ID" value="KAI1710625.1"/>
    <property type="molecule type" value="Genomic_DNA"/>
</dbReference>
<dbReference type="Proteomes" id="UP001201812">
    <property type="component" value="Unassembled WGS sequence"/>
</dbReference>
<evidence type="ECO:0000313" key="2">
    <source>
        <dbReference type="Proteomes" id="UP001201812"/>
    </source>
</evidence>
<dbReference type="PANTHER" id="PTHR43975:SF2">
    <property type="entry name" value="EG:BACR7A4.14 PROTEIN-RELATED"/>
    <property type="match status" value="1"/>
</dbReference>
<keyword evidence="2" id="KW-1185">Reference proteome</keyword>
<name>A0AAD4N0G5_9BILA</name>
<dbReference type="PANTHER" id="PTHR43975">
    <property type="entry name" value="ZGC:101858"/>
    <property type="match status" value="1"/>
</dbReference>
<dbReference type="Pfam" id="PF13561">
    <property type="entry name" value="adh_short_C2"/>
    <property type="match status" value="1"/>
</dbReference>
<reference evidence="1" key="1">
    <citation type="submission" date="2022-01" db="EMBL/GenBank/DDBJ databases">
        <title>Genome Sequence Resource for Two Populations of Ditylenchus destructor, the Migratory Endoparasitic Phytonematode.</title>
        <authorList>
            <person name="Zhang H."/>
            <person name="Lin R."/>
            <person name="Xie B."/>
        </authorList>
    </citation>
    <scope>NUCLEOTIDE SEQUENCE</scope>
    <source>
        <strain evidence="1">BazhouSP</strain>
    </source>
</reference>
<dbReference type="InterPro" id="IPR036291">
    <property type="entry name" value="NAD(P)-bd_dom_sf"/>
</dbReference>
<dbReference type="FunFam" id="3.40.50.720:FF:000084">
    <property type="entry name" value="Short-chain dehydrogenase reductase"/>
    <property type="match status" value="1"/>
</dbReference>
<dbReference type="InterPro" id="IPR002347">
    <property type="entry name" value="SDR_fam"/>
</dbReference>
<sequence>MGRFDGKVVIVTGASSGIGQDAAVEFGKEGASVVIHGQNEERLNRTEGIMLSSGISKQRILKVSGSLEQPGTASKIIDNCMAVYRKIDVLINNAGAIAKPSTPGDSLDNLDFLYKVNLRSVIELCLLAYPCLKVTKGNIVNVSSAGAVRAFHAAAFYCSLKAALDHFTRNYAQIWGPDGIRINCLNPGPIETMIFERHGVDNEGLQKHEKWVEETTPLMRSGSPAEMSTILKFLASDEASYVTGASWLADGGQSISTQKTNFV</sequence>
<dbReference type="PRINTS" id="PR00080">
    <property type="entry name" value="SDRFAMILY"/>
</dbReference>
<dbReference type="PRINTS" id="PR00081">
    <property type="entry name" value="GDHRDH"/>
</dbReference>
<evidence type="ECO:0000313" key="1">
    <source>
        <dbReference type="EMBL" id="KAI1710625.1"/>
    </source>
</evidence>
<gene>
    <name evidence="1" type="ORF">DdX_10687</name>
</gene>
<dbReference type="AlphaFoldDB" id="A0AAD4N0G5"/>
<dbReference type="Gene3D" id="3.40.50.720">
    <property type="entry name" value="NAD(P)-binding Rossmann-like Domain"/>
    <property type="match status" value="1"/>
</dbReference>
<proteinExistence type="predicted"/>
<comment type="caution">
    <text evidence="1">The sequence shown here is derived from an EMBL/GenBank/DDBJ whole genome shotgun (WGS) entry which is preliminary data.</text>
</comment>
<dbReference type="SUPFAM" id="SSF51735">
    <property type="entry name" value="NAD(P)-binding Rossmann-fold domains"/>
    <property type="match status" value="1"/>
</dbReference>
<accession>A0AAD4N0G5</accession>